<reference evidence="2" key="1">
    <citation type="journal article" date="2017" name="Cell">
        <title>Insights into land plant evolution garnered from the Marchantia polymorpha genome.</title>
        <authorList>
            <person name="Bowman J.L."/>
            <person name="Kohchi T."/>
            <person name="Yamato K.T."/>
            <person name="Jenkins J."/>
            <person name="Shu S."/>
            <person name="Ishizaki K."/>
            <person name="Yamaoka S."/>
            <person name="Nishihama R."/>
            <person name="Nakamura Y."/>
            <person name="Berger F."/>
            <person name="Adam C."/>
            <person name="Aki S.S."/>
            <person name="Althoff F."/>
            <person name="Araki T."/>
            <person name="Arteaga-Vazquez M.A."/>
            <person name="Balasubrmanian S."/>
            <person name="Barry K."/>
            <person name="Bauer D."/>
            <person name="Boehm C.R."/>
            <person name="Briginshaw L."/>
            <person name="Caballero-Perez J."/>
            <person name="Catarino B."/>
            <person name="Chen F."/>
            <person name="Chiyoda S."/>
            <person name="Chovatia M."/>
            <person name="Davies K.M."/>
            <person name="Delmans M."/>
            <person name="Demura T."/>
            <person name="Dierschke T."/>
            <person name="Dolan L."/>
            <person name="Dorantes-Acosta A.E."/>
            <person name="Eklund D.M."/>
            <person name="Florent S.N."/>
            <person name="Flores-Sandoval E."/>
            <person name="Fujiyama A."/>
            <person name="Fukuzawa H."/>
            <person name="Galik B."/>
            <person name="Grimanelli D."/>
            <person name="Grimwood J."/>
            <person name="Grossniklaus U."/>
            <person name="Hamada T."/>
            <person name="Haseloff J."/>
            <person name="Hetherington A.J."/>
            <person name="Higo A."/>
            <person name="Hirakawa Y."/>
            <person name="Hundley H.N."/>
            <person name="Ikeda Y."/>
            <person name="Inoue K."/>
            <person name="Inoue S.I."/>
            <person name="Ishida S."/>
            <person name="Jia Q."/>
            <person name="Kakita M."/>
            <person name="Kanazawa T."/>
            <person name="Kawai Y."/>
            <person name="Kawashima T."/>
            <person name="Kennedy M."/>
            <person name="Kinose K."/>
            <person name="Kinoshita T."/>
            <person name="Kohara Y."/>
            <person name="Koide E."/>
            <person name="Komatsu K."/>
            <person name="Kopischke S."/>
            <person name="Kubo M."/>
            <person name="Kyozuka J."/>
            <person name="Lagercrantz U."/>
            <person name="Lin S.S."/>
            <person name="Lindquist E."/>
            <person name="Lipzen A.M."/>
            <person name="Lu C.W."/>
            <person name="De Luna E."/>
            <person name="Martienssen R.A."/>
            <person name="Minamino N."/>
            <person name="Mizutani M."/>
            <person name="Mizutani M."/>
            <person name="Mochizuki N."/>
            <person name="Monte I."/>
            <person name="Mosher R."/>
            <person name="Nagasaki H."/>
            <person name="Nakagami H."/>
            <person name="Naramoto S."/>
            <person name="Nishitani K."/>
            <person name="Ohtani M."/>
            <person name="Okamoto T."/>
            <person name="Okumura M."/>
            <person name="Phillips J."/>
            <person name="Pollak B."/>
            <person name="Reinders A."/>
            <person name="Rovekamp M."/>
            <person name="Sano R."/>
            <person name="Sawa S."/>
            <person name="Schmid M.W."/>
            <person name="Shirakawa M."/>
            <person name="Solano R."/>
            <person name="Spunde A."/>
            <person name="Suetsugu N."/>
            <person name="Sugano S."/>
            <person name="Sugiyama A."/>
            <person name="Sun R."/>
            <person name="Suzuki Y."/>
            <person name="Takenaka M."/>
            <person name="Takezawa D."/>
            <person name="Tomogane H."/>
            <person name="Tsuzuki M."/>
            <person name="Ueda T."/>
            <person name="Umeda M."/>
            <person name="Ward J.M."/>
            <person name="Watanabe Y."/>
            <person name="Yazaki K."/>
            <person name="Yokoyama R."/>
            <person name="Yoshitake Y."/>
            <person name="Yotsui I."/>
            <person name="Zachgo S."/>
            <person name="Schmutz J."/>
        </authorList>
    </citation>
    <scope>NUCLEOTIDE SEQUENCE [LARGE SCALE GENOMIC DNA]</scope>
    <source>
        <strain evidence="2">Tak-1</strain>
    </source>
</reference>
<evidence type="ECO:0000313" key="2">
    <source>
        <dbReference type="Proteomes" id="UP000244005"/>
    </source>
</evidence>
<protein>
    <submittedName>
        <fullName evidence="1">Uncharacterized protein</fullName>
    </submittedName>
</protein>
<evidence type="ECO:0000313" key="1">
    <source>
        <dbReference type="EMBL" id="PTQ39522.1"/>
    </source>
</evidence>
<sequence length="86" mass="9268">MQTVPERTTICSVERPRLANESMSSETSNVGSSRSFSAAAALETMTSFLPPSTTQPVPFSCMQTTIITKRVIFTLLIITIVPGTSL</sequence>
<gene>
    <name evidence="1" type="ORF">MARPO_0044s0004</name>
</gene>
<accession>A0A2R6X0A3</accession>
<dbReference type="EMBL" id="KZ772716">
    <property type="protein sequence ID" value="PTQ39522.1"/>
    <property type="molecule type" value="Genomic_DNA"/>
</dbReference>
<name>A0A2R6X0A3_MARPO</name>
<dbReference type="Proteomes" id="UP000244005">
    <property type="component" value="Unassembled WGS sequence"/>
</dbReference>
<dbReference type="Gramene" id="Mp4g04700.1">
    <property type="protein sequence ID" value="Mp4g04700.1.cds1"/>
    <property type="gene ID" value="Mp4g04700"/>
</dbReference>
<proteinExistence type="predicted"/>
<dbReference type="AlphaFoldDB" id="A0A2R6X0A3"/>
<keyword evidence="2" id="KW-1185">Reference proteome</keyword>
<organism evidence="1 2">
    <name type="scientific">Marchantia polymorpha</name>
    <name type="common">Common liverwort</name>
    <name type="synonym">Marchantia aquatica</name>
    <dbReference type="NCBI Taxonomy" id="3197"/>
    <lineage>
        <taxon>Eukaryota</taxon>
        <taxon>Viridiplantae</taxon>
        <taxon>Streptophyta</taxon>
        <taxon>Embryophyta</taxon>
        <taxon>Marchantiophyta</taxon>
        <taxon>Marchantiopsida</taxon>
        <taxon>Marchantiidae</taxon>
        <taxon>Marchantiales</taxon>
        <taxon>Marchantiaceae</taxon>
        <taxon>Marchantia</taxon>
    </lineage>
</organism>